<dbReference type="Pfam" id="PF00534">
    <property type="entry name" value="Glycos_transf_1"/>
    <property type="match status" value="1"/>
</dbReference>
<dbReference type="PANTHER" id="PTHR12526">
    <property type="entry name" value="GLYCOSYLTRANSFERASE"/>
    <property type="match status" value="1"/>
</dbReference>
<dbReference type="InterPro" id="IPR001296">
    <property type="entry name" value="Glyco_trans_1"/>
</dbReference>
<comment type="caution">
    <text evidence="3">The sequence shown here is derived from an EMBL/GenBank/DDBJ whole genome shotgun (WGS) entry which is preliminary data.</text>
</comment>
<dbReference type="Pfam" id="PF13439">
    <property type="entry name" value="Glyco_transf_4"/>
    <property type="match status" value="1"/>
</dbReference>
<dbReference type="Proteomes" id="UP001597469">
    <property type="component" value="Unassembled WGS sequence"/>
</dbReference>
<feature type="domain" description="Glycosyl transferase family 1" evidence="1">
    <location>
        <begin position="212"/>
        <end position="366"/>
    </location>
</feature>
<accession>A0ABW5LXV6</accession>
<dbReference type="GO" id="GO:0016757">
    <property type="term" value="F:glycosyltransferase activity"/>
    <property type="evidence" value="ECO:0007669"/>
    <property type="project" value="UniProtKB-KW"/>
</dbReference>
<evidence type="ECO:0000259" key="2">
    <source>
        <dbReference type="Pfam" id="PF13439"/>
    </source>
</evidence>
<protein>
    <submittedName>
        <fullName evidence="3">Glycosyltransferase family 4 protein</fullName>
        <ecNumber evidence="3">2.4.-.-</ecNumber>
    </submittedName>
</protein>
<evidence type="ECO:0000259" key="1">
    <source>
        <dbReference type="Pfam" id="PF00534"/>
    </source>
</evidence>
<gene>
    <name evidence="3" type="ORF">ACFSUS_02265</name>
</gene>
<organism evidence="3 4">
    <name type="scientific">Spirosoma soli</name>
    <dbReference type="NCBI Taxonomy" id="1770529"/>
    <lineage>
        <taxon>Bacteria</taxon>
        <taxon>Pseudomonadati</taxon>
        <taxon>Bacteroidota</taxon>
        <taxon>Cytophagia</taxon>
        <taxon>Cytophagales</taxon>
        <taxon>Cytophagaceae</taxon>
        <taxon>Spirosoma</taxon>
    </lineage>
</organism>
<dbReference type="EC" id="2.4.-.-" evidence="3"/>
<name>A0ABW5LXV6_9BACT</name>
<keyword evidence="3" id="KW-0808">Transferase</keyword>
<evidence type="ECO:0000313" key="3">
    <source>
        <dbReference type="EMBL" id="MFD2569439.1"/>
    </source>
</evidence>
<keyword evidence="3" id="KW-0328">Glycosyltransferase</keyword>
<proteinExistence type="predicted"/>
<dbReference type="CDD" id="cd03801">
    <property type="entry name" value="GT4_PimA-like"/>
    <property type="match status" value="1"/>
</dbReference>
<evidence type="ECO:0000313" key="4">
    <source>
        <dbReference type="Proteomes" id="UP001597469"/>
    </source>
</evidence>
<keyword evidence="4" id="KW-1185">Reference proteome</keyword>
<sequence length="392" mass="44078">MRVLIVHNILWAHYKSSVFQALQQLVDKQINVDMKVLQIARNERSRAGIETTANTDGETTAAPAYQYNYELLFDRFAEDIGVVERTRALLQRAKAYKPDVINLTGYYDPAQLMLLVWAKRRGIRVIIQNESTVADHERGGWKERLKRWIFSQCDGFFCFGSSSADYLIQLGVRPEQILLRKSAVDNNALLSAYQRALPTRLAQQKALGLCANNFVFVGRLIDFKNLPSLINAFAEARRQSIESAGWGLIMLGDGPQYDALIRQVANLNLSDWVKILPGRPWFKVPDVLALANVLVLPSRSEPWGLVVNEAMACGMPVLVSNRCGCVQDLVHDGQNGLVFDPDQPAQLTRSLLRFMQNEVNAAQMGQLSQRIIAPYAPEMVAQEMLDGFKKIV</sequence>
<dbReference type="RefSeq" id="WP_381518458.1">
    <property type="nucleotide sequence ID" value="NZ_JBHULN010000001.1"/>
</dbReference>
<dbReference type="EMBL" id="JBHULN010000001">
    <property type="protein sequence ID" value="MFD2569439.1"/>
    <property type="molecule type" value="Genomic_DNA"/>
</dbReference>
<reference evidence="4" key="1">
    <citation type="journal article" date="2019" name="Int. J. Syst. Evol. Microbiol.">
        <title>The Global Catalogue of Microorganisms (GCM) 10K type strain sequencing project: providing services to taxonomists for standard genome sequencing and annotation.</title>
        <authorList>
            <consortium name="The Broad Institute Genomics Platform"/>
            <consortium name="The Broad Institute Genome Sequencing Center for Infectious Disease"/>
            <person name="Wu L."/>
            <person name="Ma J."/>
        </authorList>
    </citation>
    <scope>NUCLEOTIDE SEQUENCE [LARGE SCALE GENOMIC DNA]</scope>
    <source>
        <strain evidence="4">KCTC 42805</strain>
    </source>
</reference>
<feature type="domain" description="Glycosyltransferase subfamily 4-like N-terminal" evidence="2">
    <location>
        <begin position="84"/>
        <end position="177"/>
    </location>
</feature>
<dbReference type="PANTHER" id="PTHR12526:SF638">
    <property type="entry name" value="SPORE COAT PROTEIN SA"/>
    <property type="match status" value="1"/>
</dbReference>
<dbReference type="SUPFAM" id="SSF53756">
    <property type="entry name" value="UDP-Glycosyltransferase/glycogen phosphorylase"/>
    <property type="match status" value="1"/>
</dbReference>
<dbReference type="InterPro" id="IPR028098">
    <property type="entry name" value="Glyco_trans_4-like_N"/>
</dbReference>
<dbReference type="Gene3D" id="3.40.50.2000">
    <property type="entry name" value="Glycogen Phosphorylase B"/>
    <property type="match status" value="2"/>
</dbReference>